<dbReference type="Proteomes" id="UP000030680">
    <property type="component" value="Unassembled WGS sequence"/>
</dbReference>
<dbReference type="AlphaFoldDB" id="M2X877"/>
<dbReference type="EMBL" id="KB454484">
    <property type="protein sequence ID" value="EME32765.1"/>
    <property type="molecule type" value="Genomic_DNA"/>
</dbReference>
<proteinExistence type="predicted"/>
<evidence type="ECO:0000313" key="1">
    <source>
        <dbReference type="EMBL" id="EME32765.1"/>
    </source>
</evidence>
<dbReference type="eggNOG" id="ENOG502S5YX">
    <property type="taxonomic scope" value="Eukaryota"/>
</dbReference>
<keyword evidence="2" id="KW-1185">Reference proteome</keyword>
<dbReference type="KEGG" id="gsl:Gasu_01280"/>
<organism evidence="1 2">
    <name type="scientific">Galdieria sulphuraria</name>
    <name type="common">Red alga</name>
    <dbReference type="NCBI Taxonomy" id="130081"/>
    <lineage>
        <taxon>Eukaryota</taxon>
        <taxon>Rhodophyta</taxon>
        <taxon>Bangiophyceae</taxon>
        <taxon>Galdieriales</taxon>
        <taxon>Galdieriaceae</taxon>
        <taxon>Galdieria</taxon>
    </lineage>
</organism>
<evidence type="ECO:0000313" key="2">
    <source>
        <dbReference type="Proteomes" id="UP000030680"/>
    </source>
</evidence>
<dbReference type="InterPro" id="IPR049578">
    <property type="entry name" value="CAXIP1-like_GIY-YIG_dom"/>
</dbReference>
<dbReference type="RefSeq" id="XP_005709285.1">
    <property type="nucleotide sequence ID" value="XM_005709228.1"/>
</dbReference>
<name>M2X877_GALSU</name>
<dbReference type="CDD" id="cd10450">
    <property type="entry name" value="GIY-YIG_AtGrxS16_like"/>
    <property type="match status" value="1"/>
</dbReference>
<dbReference type="Gramene" id="EME32765">
    <property type="protein sequence ID" value="EME32765"/>
    <property type="gene ID" value="Gasu_01280"/>
</dbReference>
<dbReference type="OrthoDB" id="5982at2759"/>
<reference evidence="2" key="1">
    <citation type="journal article" date="2013" name="Science">
        <title>Gene transfer from bacteria and archaea facilitated evolution of an extremophilic eukaryote.</title>
        <authorList>
            <person name="Schonknecht G."/>
            <person name="Chen W.H."/>
            <person name="Ternes C.M."/>
            <person name="Barbier G.G."/>
            <person name="Shrestha R.P."/>
            <person name="Stanke M."/>
            <person name="Brautigam A."/>
            <person name="Baker B.J."/>
            <person name="Banfield J.F."/>
            <person name="Garavito R.M."/>
            <person name="Carr K."/>
            <person name="Wilkerson C."/>
            <person name="Rensing S.A."/>
            <person name="Gagneul D."/>
            <person name="Dickenson N.E."/>
            <person name="Oesterhelt C."/>
            <person name="Lercher M.J."/>
            <person name="Weber A.P."/>
        </authorList>
    </citation>
    <scope>NUCLEOTIDE SEQUENCE [LARGE SCALE GENOMIC DNA]</scope>
    <source>
        <strain evidence="2">074W</strain>
    </source>
</reference>
<evidence type="ECO:0008006" key="3">
    <source>
        <dbReference type="Google" id="ProtNLM"/>
    </source>
</evidence>
<gene>
    <name evidence="1" type="ORF">Gasu_01280</name>
</gene>
<accession>M2X877</accession>
<dbReference type="GeneID" id="17091318"/>
<protein>
    <recommendedName>
        <fullName evidence="3">GIY-YIG domain-containing protein</fullName>
    </recommendedName>
</protein>
<sequence length="291" mass="34533">MKESLFRRKKKAIFGARLYLPISRCNFCWILQQPVLSFSMKSSWKVLGYCCTFSLYSNLTTTRIRYRPIPLWKHYFRFSTQACVSSSTYTNNSNSRNNSSNSCLKLDSFPFHPYLDDRGFLSYQDSWGKVSVYAIYDAQYRLQYIGISRDTRTSLLLHLIRMPQFCYYFKFQSFEKPSRTILNQLRETWIKEMNHQTPVGNVDAFWQARWEGPIDVRNHGWLTTEEKQLLEETEENNMAKVLKQICRRVQKEVENQLAERNVQETIRFDPKLKERGLLDGQSKKVDVPDTI</sequence>
<dbReference type="STRING" id="130081.M2X877"/>